<name>A0A328U146_9BACL</name>
<reference evidence="3 4" key="1">
    <citation type="submission" date="2018-06" db="EMBL/GenBank/DDBJ databases">
        <title>Paenibacillus montanisoli sp. nov., isolated from mountain area soil.</title>
        <authorList>
            <person name="Wu M."/>
        </authorList>
    </citation>
    <scope>NUCLEOTIDE SEQUENCE [LARGE SCALE GENOMIC DNA]</scope>
    <source>
        <strain evidence="3 4">RA17</strain>
    </source>
</reference>
<dbReference type="Proteomes" id="UP000249260">
    <property type="component" value="Unassembled WGS sequence"/>
</dbReference>
<dbReference type="AlphaFoldDB" id="A0A328U146"/>
<comment type="caution">
    <text evidence="3">The sequence shown here is derived from an EMBL/GenBank/DDBJ whole genome shotgun (WGS) entry which is preliminary data.</text>
</comment>
<dbReference type="RefSeq" id="WP_112885309.1">
    <property type="nucleotide sequence ID" value="NZ_QLUW01000006.1"/>
</dbReference>
<evidence type="ECO:0000259" key="2">
    <source>
        <dbReference type="Pfam" id="PF07811"/>
    </source>
</evidence>
<sequence length="126" mass="13628">MIKEQKGQSMVEFALLLPLVLLLICGIVDIGRLMFAYASLNMTAQEAVRLGGLGSSDAEIETYAKDHLIIGNPDDLEVTISPNESARKSGDNVKVALSYELPMITPIIKGIMPTPILSVNSTIRVE</sequence>
<proteinExistence type="predicted"/>
<evidence type="ECO:0000313" key="3">
    <source>
        <dbReference type="EMBL" id="RAP73726.1"/>
    </source>
</evidence>
<evidence type="ECO:0000313" key="4">
    <source>
        <dbReference type="Proteomes" id="UP000249260"/>
    </source>
</evidence>
<accession>A0A328U146</accession>
<evidence type="ECO:0000256" key="1">
    <source>
        <dbReference type="SAM" id="Phobius"/>
    </source>
</evidence>
<keyword evidence="1" id="KW-0812">Transmembrane</keyword>
<dbReference type="OrthoDB" id="1683505at2"/>
<feature type="transmembrane region" description="Helical" evidence="1">
    <location>
        <begin position="13"/>
        <end position="35"/>
    </location>
</feature>
<dbReference type="Pfam" id="PF07811">
    <property type="entry name" value="TadE"/>
    <property type="match status" value="1"/>
</dbReference>
<dbReference type="InterPro" id="IPR012495">
    <property type="entry name" value="TadE-like_dom"/>
</dbReference>
<protein>
    <submittedName>
        <fullName evidence="3">Pilus assembly protein</fullName>
    </submittedName>
</protein>
<feature type="domain" description="TadE-like" evidence="2">
    <location>
        <begin position="7"/>
        <end position="49"/>
    </location>
</feature>
<keyword evidence="4" id="KW-1185">Reference proteome</keyword>
<dbReference type="EMBL" id="QLUW01000006">
    <property type="protein sequence ID" value="RAP73726.1"/>
    <property type="molecule type" value="Genomic_DNA"/>
</dbReference>
<organism evidence="3 4">
    <name type="scientific">Paenibacillus montanisoli</name>
    <dbReference type="NCBI Taxonomy" id="2081970"/>
    <lineage>
        <taxon>Bacteria</taxon>
        <taxon>Bacillati</taxon>
        <taxon>Bacillota</taxon>
        <taxon>Bacilli</taxon>
        <taxon>Bacillales</taxon>
        <taxon>Paenibacillaceae</taxon>
        <taxon>Paenibacillus</taxon>
    </lineage>
</organism>
<keyword evidence="1" id="KW-1133">Transmembrane helix</keyword>
<keyword evidence="1" id="KW-0472">Membrane</keyword>
<gene>
    <name evidence="3" type="ORF">DL346_26035</name>
</gene>